<dbReference type="RefSeq" id="WP_188861083.1">
    <property type="nucleotide sequence ID" value="NZ_BMLT01000006.1"/>
</dbReference>
<evidence type="ECO:0000256" key="1">
    <source>
        <dbReference type="ARBA" id="ARBA00005254"/>
    </source>
</evidence>
<dbReference type="GO" id="GO:0016829">
    <property type="term" value="F:lyase activity"/>
    <property type="evidence" value="ECO:0007669"/>
    <property type="project" value="UniProtKB-KW"/>
</dbReference>
<comment type="caution">
    <text evidence="3">The sequence shown here is derived from an EMBL/GenBank/DDBJ whole genome shotgun (WGS) entry which is preliminary data.</text>
</comment>
<name>A0A918DTF5_9GAMM</name>
<sequence>MQLPALEDASLTLQDGVATLRFDRDDVRNALTGTALVDDIIATLDWANRCNEARVLVLTGNGSAFSAGGNIHDMRARQGDFAGDVAELEERYRRGIQRLPLAMEKAEIPVIAAINGAAVGAGFDLACMCDLRIAADSVRMGETFLNLGIIPGDGGAWFLQRLVGYQRAAELTLTGRLIGAGEALDLGLLLEVTAADQLLPRSLELAARIATQPGRATRLTKRLLKSARRLELADFLDLCACYQGMCHQEEEHLAAVEAFFRNRT</sequence>
<dbReference type="Pfam" id="PF00378">
    <property type="entry name" value="ECH_1"/>
    <property type="match status" value="1"/>
</dbReference>
<dbReference type="GO" id="GO:0006635">
    <property type="term" value="P:fatty acid beta-oxidation"/>
    <property type="evidence" value="ECO:0007669"/>
    <property type="project" value="TreeGrafter"/>
</dbReference>
<evidence type="ECO:0000313" key="3">
    <source>
        <dbReference type="EMBL" id="GGO83202.1"/>
    </source>
</evidence>
<accession>A0A918DTF5</accession>
<protein>
    <submittedName>
        <fullName evidence="3">Enoyl-CoA hydratase</fullName>
    </submittedName>
</protein>
<dbReference type="Gene3D" id="3.90.226.10">
    <property type="entry name" value="2-enoyl-CoA Hydratase, Chain A, domain 1"/>
    <property type="match status" value="1"/>
</dbReference>
<dbReference type="Proteomes" id="UP000599578">
    <property type="component" value="Unassembled WGS sequence"/>
</dbReference>
<comment type="similarity">
    <text evidence="1">Belongs to the enoyl-CoA hydratase/isomerase family.</text>
</comment>
<dbReference type="PANTHER" id="PTHR11941">
    <property type="entry name" value="ENOYL-COA HYDRATASE-RELATED"/>
    <property type="match status" value="1"/>
</dbReference>
<evidence type="ECO:0000313" key="4">
    <source>
        <dbReference type="Proteomes" id="UP000599578"/>
    </source>
</evidence>
<dbReference type="InterPro" id="IPR014748">
    <property type="entry name" value="Enoyl-CoA_hydra_C"/>
</dbReference>
<dbReference type="AlphaFoldDB" id="A0A918DTF5"/>
<dbReference type="InterPro" id="IPR029045">
    <property type="entry name" value="ClpP/crotonase-like_dom_sf"/>
</dbReference>
<dbReference type="PANTHER" id="PTHR11941:SF54">
    <property type="entry name" value="ENOYL-COA HYDRATASE, MITOCHONDRIAL"/>
    <property type="match status" value="1"/>
</dbReference>
<dbReference type="InterPro" id="IPR001753">
    <property type="entry name" value="Enoyl-CoA_hydra/iso"/>
</dbReference>
<reference evidence="3 4" key="1">
    <citation type="journal article" date="2014" name="Int. J. Syst. Evol. Microbiol.">
        <title>Complete genome sequence of Corynebacterium casei LMG S-19264T (=DSM 44701T), isolated from a smear-ripened cheese.</title>
        <authorList>
            <consortium name="US DOE Joint Genome Institute (JGI-PGF)"/>
            <person name="Walter F."/>
            <person name="Albersmeier A."/>
            <person name="Kalinowski J."/>
            <person name="Ruckert C."/>
        </authorList>
    </citation>
    <scope>NUCLEOTIDE SEQUENCE [LARGE SCALE GENOMIC DNA]</scope>
    <source>
        <strain evidence="3 4">CGMCC 1.7286</strain>
    </source>
</reference>
<organism evidence="3 4">
    <name type="scientific">Marinobacterium nitratireducens</name>
    <dbReference type="NCBI Taxonomy" id="518897"/>
    <lineage>
        <taxon>Bacteria</taxon>
        <taxon>Pseudomonadati</taxon>
        <taxon>Pseudomonadota</taxon>
        <taxon>Gammaproteobacteria</taxon>
        <taxon>Oceanospirillales</taxon>
        <taxon>Oceanospirillaceae</taxon>
        <taxon>Marinobacterium</taxon>
    </lineage>
</organism>
<dbReference type="SUPFAM" id="SSF52096">
    <property type="entry name" value="ClpP/crotonase"/>
    <property type="match status" value="1"/>
</dbReference>
<gene>
    <name evidence="3" type="ORF">GCM10011348_26400</name>
</gene>
<dbReference type="Gene3D" id="1.10.12.10">
    <property type="entry name" value="Lyase 2-enoyl-coa Hydratase, Chain A, domain 2"/>
    <property type="match status" value="1"/>
</dbReference>
<evidence type="ECO:0000256" key="2">
    <source>
        <dbReference type="ARBA" id="ARBA00023239"/>
    </source>
</evidence>
<dbReference type="CDD" id="cd06558">
    <property type="entry name" value="crotonase-like"/>
    <property type="match status" value="1"/>
</dbReference>
<proteinExistence type="inferred from homology"/>
<dbReference type="EMBL" id="BMLT01000006">
    <property type="protein sequence ID" value="GGO83202.1"/>
    <property type="molecule type" value="Genomic_DNA"/>
</dbReference>
<keyword evidence="4" id="KW-1185">Reference proteome</keyword>
<keyword evidence="2" id="KW-0456">Lyase</keyword>